<evidence type="ECO:0000313" key="1">
    <source>
        <dbReference type="EMBL" id="SBW11871.1"/>
    </source>
</evidence>
<gene>
    <name evidence="1" type="ORF">KL86CLO1_13419</name>
</gene>
<accession>A0A212KJP3</accession>
<name>A0A212KJP3_9FIRM</name>
<dbReference type="AlphaFoldDB" id="A0A212KJP3"/>
<proteinExistence type="predicted"/>
<dbReference type="EMBL" id="FLUN01000001">
    <property type="protein sequence ID" value="SBW11871.1"/>
    <property type="molecule type" value="Genomic_DNA"/>
</dbReference>
<protein>
    <submittedName>
        <fullName evidence="1">Uncharacterized protein</fullName>
    </submittedName>
</protein>
<organism evidence="1">
    <name type="scientific">uncultured Eubacteriales bacterium</name>
    <dbReference type="NCBI Taxonomy" id="172733"/>
    <lineage>
        <taxon>Bacteria</taxon>
        <taxon>Bacillati</taxon>
        <taxon>Bacillota</taxon>
        <taxon>Clostridia</taxon>
        <taxon>Eubacteriales</taxon>
        <taxon>environmental samples</taxon>
    </lineage>
</organism>
<reference evidence="1" key="1">
    <citation type="submission" date="2016-04" db="EMBL/GenBank/DDBJ databases">
        <authorList>
            <person name="Evans L.H."/>
            <person name="Alamgir A."/>
            <person name="Owens N."/>
            <person name="Weber N.D."/>
            <person name="Virtaneva K."/>
            <person name="Barbian K."/>
            <person name="Babar A."/>
            <person name="Rosenke K."/>
        </authorList>
    </citation>
    <scope>NUCLEOTIDE SEQUENCE</scope>
    <source>
        <strain evidence="1">86</strain>
    </source>
</reference>
<sequence>MPKRSLKTVISQEKGVRTICMIAAMKLASEYVIRGFQGKAVAVRSGDGVVLNGLLAVEGLTFQNPLEREPAALCCAVLLHRLQRIGRTGGDKAAGGWSQRGNIPAVPSDEEQKELFHALFSGSAKRPSLSAV</sequence>